<comment type="pathway">
    <text evidence="6">Glycan metabolism; pectin degradation; 2-dehydro-3-deoxy-D-gluconate from pectin: step 4/5.</text>
</comment>
<dbReference type="GO" id="GO:0045490">
    <property type="term" value="P:pectin catabolic process"/>
    <property type="evidence" value="ECO:0007669"/>
    <property type="project" value="UniProtKB-UniRule"/>
</dbReference>
<dbReference type="InterPro" id="IPR011051">
    <property type="entry name" value="RmlC_Cupin_sf"/>
</dbReference>
<comment type="similarity">
    <text evidence="2 6">Belongs to the KduI family.</text>
</comment>
<dbReference type="EMBL" id="LQRT01000035">
    <property type="protein sequence ID" value="KZS39203.1"/>
    <property type="molecule type" value="Genomic_DNA"/>
</dbReference>
<dbReference type="Proteomes" id="UP000076715">
    <property type="component" value="Unassembled WGS sequence"/>
</dbReference>
<feature type="binding site" evidence="6">
    <location>
        <position position="248"/>
    </location>
    <ligand>
        <name>Zn(2+)</name>
        <dbReference type="ChEBI" id="CHEBI:29105"/>
    </ligand>
</feature>
<dbReference type="OrthoDB" id="9770644at2"/>
<feature type="binding site" evidence="6">
    <location>
        <position position="206"/>
    </location>
    <ligand>
        <name>Zn(2+)</name>
        <dbReference type="ChEBI" id="CHEBI:29105"/>
    </ligand>
</feature>
<proteinExistence type="inferred from homology"/>
<dbReference type="PANTHER" id="PTHR38461">
    <property type="entry name" value="4-DEOXY-L-THREO-5-HEXOSULOSE-URONATE KETOL-ISOMERASE"/>
    <property type="match status" value="1"/>
</dbReference>
<dbReference type="EC" id="5.3.1.17" evidence="6"/>
<evidence type="ECO:0000256" key="5">
    <source>
        <dbReference type="ARBA" id="ARBA00023235"/>
    </source>
</evidence>
<dbReference type="GO" id="GO:0019698">
    <property type="term" value="P:D-galacturonate catabolic process"/>
    <property type="evidence" value="ECO:0007669"/>
    <property type="project" value="TreeGrafter"/>
</dbReference>
<dbReference type="InterPro" id="IPR014710">
    <property type="entry name" value="RmlC-like_jellyroll"/>
</dbReference>
<feature type="binding site" evidence="6">
    <location>
        <position position="201"/>
    </location>
    <ligand>
        <name>Zn(2+)</name>
        <dbReference type="ChEBI" id="CHEBI:29105"/>
    </ligand>
</feature>
<dbReference type="InterPro" id="IPR021120">
    <property type="entry name" value="KduI/IolB_isomerase"/>
</dbReference>
<dbReference type="PANTHER" id="PTHR38461:SF1">
    <property type="entry name" value="4-DEOXY-L-THREO-5-HEXOSULOSE-URONATE KETOL-ISOMERASE"/>
    <property type="match status" value="1"/>
</dbReference>
<comment type="function">
    <text evidence="6">Catalyzes the isomerization of 5-dehydro-4-deoxy-D-glucuronate to 3-deoxy-D-glycero-2,5-hexodiulosonate.</text>
</comment>
<reference evidence="7 8" key="1">
    <citation type="submission" date="2016-01" db="EMBL/GenBank/DDBJ databases">
        <title>The draft genome sequence of Aquimarina sp. RZW4-3-2.</title>
        <authorList>
            <person name="Wang Y."/>
        </authorList>
    </citation>
    <scope>NUCLEOTIDE SEQUENCE [LARGE SCALE GENOMIC DNA]</scope>
    <source>
        <strain evidence="7 8">RZW4-3-2</strain>
    </source>
</reference>
<dbReference type="SUPFAM" id="SSF51182">
    <property type="entry name" value="RmlC-like cupins"/>
    <property type="match status" value="1"/>
</dbReference>
<dbReference type="NCBIfam" id="NF002091">
    <property type="entry name" value="PRK00924.1"/>
    <property type="match status" value="1"/>
</dbReference>
<evidence type="ECO:0000256" key="4">
    <source>
        <dbReference type="ARBA" id="ARBA00022833"/>
    </source>
</evidence>
<dbReference type="HAMAP" id="MF_00687">
    <property type="entry name" value="KduI"/>
    <property type="match status" value="1"/>
</dbReference>
<comment type="caution">
    <text evidence="7">The sequence shown here is derived from an EMBL/GenBank/DDBJ whole genome shotgun (WGS) entry which is preliminary data.</text>
</comment>
<evidence type="ECO:0000313" key="8">
    <source>
        <dbReference type="Proteomes" id="UP000076715"/>
    </source>
</evidence>
<organism evidence="7 8">
    <name type="scientific">Aquimarina aggregata</name>
    <dbReference type="NCBI Taxonomy" id="1642818"/>
    <lineage>
        <taxon>Bacteria</taxon>
        <taxon>Pseudomonadati</taxon>
        <taxon>Bacteroidota</taxon>
        <taxon>Flavobacteriia</taxon>
        <taxon>Flavobacteriales</taxon>
        <taxon>Flavobacteriaceae</taxon>
        <taxon>Aquimarina</taxon>
    </lineage>
</organism>
<dbReference type="GO" id="GO:0008697">
    <property type="term" value="F:4-deoxy-L-threo-5-hexosulose-uronate ketol-isomerase activity"/>
    <property type="evidence" value="ECO:0007669"/>
    <property type="project" value="UniProtKB-UniRule"/>
</dbReference>
<keyword evidence="8" id="KW-1185">Reference proteome</keyword>
<accession>A0A162YKZ5</accession>
<dbReference type="InterPro" id="IPR007045">
    <property type="entry name" value="KduI"/>
</dbReference>
<evidence type="ECO:0000256" key="6">
    <source>
        <dbReference type="HAMAP-Rule" id="MF_00687"/>
    </source>
</evidence>
<sequence length="281" mass="31712">MDHITYEERYAAHPADVKNYDTDRLREQFLIEKNFEADKVLLTYTMNDRFIAGGAVPVSKSLSLDAIDPLKAEYFCDRREVGIINIGGEGIVEVDGKDIELLSMEGIYIGNGTKTIILKSKSTSNPAKFYINSAPAHQSFPTKKIELEDRITLDLGNANDANERQIFQYIVAASVQTCQLQMGITKLKPGSIWNTMPPHTHNRRMEVYLYIDLPEEHAISHFMGEATETRHIWMTNEQAIISPPWSIHCASGTSSYSFVWGMAGENLDFTDMDAIKAIELR</sequence>
<dbReference type="InterPro" id="IPR027449">
    <property type="entry name" value="KduI_N"/>
</dbReference>
<evidence type="ECO:0000313" key="7">
    <source>
        <dbReference type="EMBL" id="KZS39203.1"/>
    </source>
</evidence>
<dbReference type="Gene3D" id="2.60.120.10">
    <property type="entry name" value="Jelly Rolls"/>
    <property type="match status" value="1"/>
</dbReference>
<comment type="catalytic activity">
    <reaction evidence="1 6">
        <text>5-dehydro-4-deoxy-D-glucuronate = 3-deoxy-D-glycero-2,5-hexodiulosonate</text>
        <dbReference type="Rhea" id="RHEA:23896"/>
        <dbReference type="ChEBI" id="CHEBI:17117"/>
        <dbReference type="ChEBI" id="CHEBI:29071"/>
        <dbReference type="EC" id="5.3.1.17"/>
    </reaction>
</comment>
<dbReference type="GO" id="GO:0008270">
    <property type="term" value="F:zinc ion binding"/>
    <property type="evidence" value="ECO:0007669"/>
    <property type="project" value="UniProtKB-UniRule"/>
</dbReference>
<dbReference type="PIRSF" id="PIRSF006625">
    <property type="entry name" value="KduI"/>
    <property type="match status" value="1"/>
</dbReference>
<dbReference type="CDD" id="cd20294">
    <property type="entry name" value="cupin_KduI_N"/>
    <property type="match status" value="1"/>
</dbReference>
<evidence type="ECO:0000256" key="3">
    <source>
        <dbReference type="ARBA" id="ARBA00022723"/>
    </source>
</evidence>
<keyword evidence="3 6" id="KW-0479">Metal-binding</keyword>
<evidence type="ECO:0000256" key="2">
    <source>
        <dbReference type="ARBA" id="ARBA00008086"/>
    </source>
</evidence>
<dbReference type="GO" id="GO:0042840">
    <property type="term" value="P:D-glucuronate catabolic process"/>
    <property type="evidence" value="ECO:0007669"/>
    <property type="project" value="TreeGrafter"/>
</dbReference>
<keyword evidence="4 6" id="KW-0862">Zinc</keyword>
<dbReference type="RefSeq" id="WP_066317082.1">
    <property type="nucleotide sequence ID" value="NZ_LQRT01000035.1"/>
</dbReference>
<keyword evidence="5 6" id="KW-0413">Isomerase</keyword>
<dbReference type="Gene3D" id="2.60.120.520">
    <property type="entry name" value="pectin degrading enzyme 5-keto 4- deoxyuronate isomerase, domain 1"/>
    <property type="match status" value="1"/>
</dbReference>
<comment type="cofactor">
    <cofactor evidence="6">
        <name>Zn(2+)</name>
        <dbReference type="ChEBI" id="CHEBI:29105"/>
    </cofactor>
    <text evidence="6">Binds 1 zinc ion per subunit.</text>
</comment>
<name>A0A162YKZ5_9FLAO</name>
<dbReference type="CDD" id="cd20491">
    <property type="entry name" value="cupin_KduI_C"/>
    <property type="match status" value="1"/>
</dbReference>
<gene>
    <name evidence="6" type="primary">kduI</name>
    <name evidence="7" type="ORF">AWE51_11655</name>
</gene>
<dbReference type="AlphaFoldDB" id="A0A162YKZ5"/>
<feature type="binding site" evidence="6">
    <location>
        <position position="199"/>
    </location>
    <ligand>
        <name>Zn(2+)</name>
        <dbReference type="ChEBI" id="CHEBI:29105"/>
    </ligand>
</feature>
<dbReference type="STRING" id="1642818.AWE51_11655"/>
<dbReference type="UniPathway" id="UPA00545">
    <property type="reaction ID" value="UER00826"/>
</dbReference>
<protein>
    <recommendedName>
        <fullName evidence="6">4-deoxy-L-threo-5-hexosulose-uronate ketol-isomerase</fullName>
        <ecNumber evidence="6">5.3.1.17</ecNumber>
    </recommendedName>
    <alternativeName>
        <fullName evidence="6">5-keto-4-deoxyuronate isomerase</fullName>
    </alternativeName>
    <alternativeName>
        <fullName evidence="6">DKI isomerase</fullName>
    </alternativeName>
</protein>
<dbReference type="Pfam" id="PF04962">
    <property type="entry name" value="KduI"/>
    <property type="match status" value="1"/>
</dbReference>
<evidence type="ECO:0000256" key="1">
    <source>
        <dbReference type="ARBA" id="ARBA00000552"/>
    </source>
</evidence>